<evidence type="ECO:0008006" key="3">
    <source>
        <dbReference type="Google" id="ProtNLM"/>
    </source>
</evidence>
<evidence type="ECO:0000313" key="2">
    <source>
        <dbReference type="Proteomes" id="UP001595556"/>
    </source>
</evidence>
<keyword evidence="2" id="KW-1185">Reference proteome</keyword>
<proteinExistence type="predicted"/>
<dbReference type="EMBL" id="JBHRTI010000003">
    <property type="protein sequence ID" value="MFC3147362.1"/>
    <property type="molecule type" value="Genomic_DNA"/>
</dbReference>
<name>A0ABV7H179_9BURK</name>
<organism evidence="1 2">
    <name type="scientific">Piscinibacterium candidicorallinum</name>
    <dbReference type="NCBI Taxonomy" id="1793872"/>
    <lineage>
        <taxon>Bacteria</taxon>
        <taxon>Pseudomonadati</taxon>
        <taxon>Pseudomonadota</taxon>
        <taxon>Betaproteobacteria</taxon>
        <taxon>Burkholderiales</taxon>
        <taxon>Piscinibacterium</taxon>
    </lineage>
</organism>
<accession>A0ABV7H179</accession>
<protein>
    <recommendedName>
        <fullName evidence="3">Transposase</fullName>
    </recommendedName>
</protein>
<dbReference type="Proteomes" id="UP001595556">
    <property type="component" value="Unassembled WGS sequence"/>
</dbReference>
<dbReference type="RefSeq" id="WP_377302306.1">
    <property type="nucleotide sequence ID" value="NZ_CP180191.1"/>
</dbReference>
<reference evidence="2" key="1">
    <citation type="journal article" date="2019" name="Int. J. Syst. Evol. Microbiol.">
        <title>The Global Catalogue of Microorganisms (GCM) 10K type strain sequencing project: providing services to taxonomists for standard genome sequencing and annotation.</title>
        <authorList>
            <consortium name="The Broad Institute Genomics Platform"/>
            <consortium name="The Broad Institute Genome Sequencing Center for Infectious Disease"/>
            <person name="Wu L."/>
            <person name="Ma J."/>
        </authorList>
    </citation>
    <scope>NUCLEOTIDE SEQUENCE [LARGE SCALE GENOMIC DNA]</scope>
    <source>
        <strain evidence="2">KCTC 52168</strain>
    </source>
</reference>
<sequence>MADQQTCYLEEKYPRIIQQLTLLWSHPELETFFEKLWIDDRGNRQGFPPEVMSELMFCASLHRDAYPGLYMKLDTGFANRASDQFFGRRS</sequence>
<evidence type="ECO:0000313" key="1">
    <source>
        <dbReference type="EMBL" id="MFC3147362.1"/>
    </source>
</evidence>
<comment type="caution">
    <text evidence="1">The sequence shown here is derived from an EMBL/GenBank/DDBJ whole genome shotgun (WGS) entry which is preliminary data.</text>
</comment>
<gene>
    <name evidence="1" type="ORF">ACFOEN_06885</name>
</gene>